<reference evidence="9 10" key="1">
    <citation type="submission" date="2019-08" db="EMBL/GenBank/DDBJ databases">
        <title>Genome of Phaeodactylibacter luteus.</title>
        <authorList>
            <person name="Bowman J.P."/>
        </authorList>
    </citation>
    <scope>NUCLEOTIDE SEQUENCE [LARGE SCALE GENOMIC DNA]</scope>
    <source>
        <strain evidence="9 10">KCTC 42180</strain>
    </source>
</reference>
<feature type="domain" description="ComEC/Rec2-related protein" evidence="7">
    <location>
        <begin position="255"/>
        <end position="522"/>
    </location>
</feature>
<comment type="subcellular location">
    <subcellularLocation>
        <location evidence="1">Cell membrane</location>
        <topology evidence="1">Multi-pass membrane protein</topology>
    </subcellularLocation>
</comment>
<keyword evidence="10" id="KW-1185">Reference proteome</keyword>
<feature type="domain" description="DUF4131" evidence="8">
    <location>
        <begin position="47"/>
        <end position="214"/>
    </location>
</feature>
<feature type="transmembrane region" description="Helical" evidence="6">
    <location>
        <begin position="438"/>
        <end position="463"/>
    </location>
</feature>
<dbReference type="PANTHER" id="PTHR30619">
    <property type="entry name" value="DNA INTERNALIZATION/COMPETENCE PROTEIN COMEC/REC2"/>
    <property type="match status" value="1"/>
</dbReference>
<gene>
    <name evidence="9" type="ORF">FRY97_14095</name>
</gene>
<evidence type="ECO:0000256" key="5">
    <source>
        <dbReference type="ARBA" id="ARBA00023136"/>
    </source>
</evidence>
<dbReference type="InterPro" id="IPR004477">
    <property type="entry name" value="ComEC_N"/>
</dbReference>
<dbReference type="GO" id="GO:0005886">
    <property type="term" value="C:plasma membrane"/>
    <property type="evidence" value="ECO:0007669"/>
    <property type="project" value="UniProtKB-SubCell"/>
</dbReference>
<evidence type="ECO:0000259" key="7">
    <source>
        <dbReference type="Pfam" id="PF03772"/>
    </source>
</evidence>
<feature type="transmembrane region" description="Helical" evidence="6">
    <location>
        <begin position="76"/>
        <end position="96"/>
    </location>
</feature>
<dbReference type="OrthoDB" id="9761531at2"/>
<dbReference type="AlphaFoldDB" id="A0A5C6RKH6"/>
<dbReference type="EMBL" id="VOOR01000030">
    <property type="protein sequence ID" value="TXB62409.1"/>
    <property type="molecule type" value="Genomic_DNA"/>
</dbReference>
<dbReference type="Pfam" id="PF03772">
    <property type="entry name" value="Competence"/>
    <property type="match status" value="1"/>
</dbReference>
<feature type="transmembrane region" description="Helical" evidence="6">
    <location>
        <begin position="276"/>
        <end position="298"/>
    </location>
</feature>
<dbReference type="Proteomes" id="UP000321580">
    <property type="component" value="Unassembled WGS sequence"/>
</dbReference>
<dbReference type="PANTHER" id="PTHR30619:SF1">
    <property type="entry name" value="RECOMBINATION PROTEIN 2"/>
    <property type="match status" value="1"/>
</dbReference>
<keyword evidence="4 6" id="KW-1133">Transmembrane helix</keyword>
<dbReference type="InterPro" id="IPR052159">
    <property type="entry name" value="Competence_DNA_uptake"/>
</dbReference>
<feature type="transmembrane region" description="Helical" evidence="6">
    <location>
        <begin position="380"/>
        <end position="397"/>
    </location>
</feature>
<name>A0A5C6RKH6_9BACT</name>
<evidence type="ECO:0000256" key="1">
    <source>
        <dbReference type="ARBA" id="ARBA00004651"/>
    </source>
</evidence>
<comment type="caution">
    <text evidence="9">The sequence shown here is derived from an EMBL/GenBank/DDBJ whole genome shotgun (WGS) entry which is preliminary data.</text>
</comment>
<feature type="transmembrane region" description="Helical" evidence="6">
    <location>
        <begin position="475"/>
        <end position="494"/>
    </location>
</feature>
<sequence>MVNLRSTLGAAPQVLHTPNPMNWREIPMLRLLLALLAGIGLSRWDINVYAVAGAGALSLAALAWMNTRKTPFHQRIWPGVAVIASFSALGFLLAIAQQPKYQPSHLLHYGSAAQSATVVGRIQRIEDTGRKLRLQLQCQGVQPQTDTLLRQAEGGILAYLDIDAASRGLRPGDLLLFQTELRRPNPPANPDQFDYRAYLEGQGIYHQAFIGEGQWLWLGHQKTLLTLTAQWQDMALSTLRHHLPTPNEMAVGAALILGHKAALTDEVKNAYADTGAMHVLAVSGLHVGLVQLLLFFLLKRIPLSGRKWEITRTGLVIAGIWAFALITGASPSVLRAATMFSFLAVGQASRRSSSVYNTLAASAFVLLCANPNLISQVGFQLSYLAVLGIVYFQPRIYRLWLIKNRAGDYLWQLTAVALAAQLGTLPLSLYYFHQFPVYFILSGIIVVIAAGFILGGGLLLLLVQSIPLLGTGVGKMLYGLIWLANSGVFLVQGLPGGLMGGIHLSAAGAALLYLALLLGIAAARSRRAHWAMAALVALLLASALRAHRLYEASGQEALVVYQIYRHSAMDYFRGAEAWPIYDSQLELSKLGFAVEGHRLARSAEPMGSFLPAQGADVPPFVWGQDGFWFFNGLRLLLCSPETLPSSQAGPMPATDLVLLSHNPKVDLRELINQCKPRYIIADGSNPPWAAREWAAAAKKAQVPFLYTSESGAATITWQPELLVEAHFNTPEI</sequence>
<evidence type="ECO:0000256" key="3">
    <source>
        <dbReference type="ARBA" id="ARBA00022692"/>
    </source>
</evidence>
<dbReference type="Pfam" id="PF13567">
    <property type="entry name" value="DUF4131"/>
    <property type="match status" value="1"/>
</dbReference>
<protein>
    <submittedName>
        <fullName evidence="9">ComEC family competence protein</fullName>
    </submittedName>
</protein>
<evidence type="ECO:0000256" key="4">
    <source>
        <dbReference type="ARBA" id="ARBA00022989"/>
    </source>
</evidence>
<keyword evidence="5 6" id="KW-0472">Membrane</keyword>
<dbReference type="InterPro" id="IPR025405">
    <property type="entry name" value="DUF4131"/>
</dbReference>
<accession>A0A5C6RKH6</accession>
<evidence type="ECO:0000256" key="6">
    <source>
        <dbReference type="SAM" id="Phobius"/>
    </source>
</evidence>
<feature type="transmembrane region" description="Helical" evidence="6">
    <location>
        <begin position="46"/>
        <end position="64"/>
    </location>
</feature>
<dbReference type="NCBIfam" id="TIGR00360">
    <property type="entry name" value="ComEC_N-term"/>
    <property type="match status" value="1"/>
</dbReference>
<feature type="transmembrane region" description="Helical" evidence="6">
    <location>
        <begin position="409"/>
        <end position="432"/>
    </location>
</feature>
<evidence type="ECO:0000256" key="2">
    <source>
        <dbReference type="ARBA" id="ARBA00022475"/>
    </source>
</evidence>
<feature type="transmembrane region" description="Helical" evidence="6">
    <location>
        <begin position="500"/>
        <end position="523"/>
    </location>
</feature>
<feature type="transmembrane region" description="Helical" evidence="6">
    <location>
        <begin position="310"/>
        <end position="326"/>
    </location>
</feature>
<keyword evidence="3 6" id="KW-0812">Transmembrane</keyword>
<evidence type="ECO:0000259" key="8">
    <source>
        <dbReference type="Pfam" id="PF13567"/>
    </source>
</evidence>
<organism evidence="9 10">
    <name type="scientific">Phaeodactylibacter luteus</name>
    <dbReference type="NCBI Taxonomy" id="1564516"/>
    <lineage>
        <taxon>Bacteria</taxon>
        <taxon>Pseudomonadati</taxon>
        <taxon>Bacteroidota</taxon>
        <taxon>Saprospiria</taxon>
        <taxon>Saprospirales</taxon>
        <taxon>Haliscomenobacteraceae</taxon>
        <taxon>Phaeodactylibacter</taxon>
    </lineage>
</organism>
<evidence type="ECO:0000313" key="10">
    <source>
        <dbReference type="Proteomes" id="UP000321580"/>
    </source>
</evidence>
<evidence type="ECO:0000313" key="9">
    <source>
        <dbReference type="EMBL" id="TXB62409.1"/>
    </source>
</evidence>
<proteinExistence type="predicted"/>
<keyword evidence="2" id="KW-1003">Cell membrane</keyword>